<dbReference type="Gramene" id="ERN18959">
    <property type="protein sequence ID" value="ERN18959"/>
    <property type="gene ID" value="AMTR_s00067p00204940"/>
</dbReference>
<evidence type="ECO:0000313" key="2">
    <source>
        <dbReference type="Proteomes" id="UP000017836"/>
    </source>
</evidence>
<evidence type="ECO:0008006" key="3">
    <source>
        <dbReference type="Google" id="ProtNLM"/>
    </source>
</evidence>
<accession>U5D902</accession>
<dbReference type="AlphaFoldDB" id="U5D902"/>
<sequence length="87" mass="10280">MDAIGEEHVVQVIFNAKKLIRRRWSPCPAHCIDLILEDNANLKLKKIVDAVKVVTKIVYNYHSMFYMMRKHNDERKLFRPCNTCFAT</sequence>
<dbReference type="EMBL" id="KI392078">
    <property type="protein sequence ID" value="ERN18959.1"/>
    <property type="molecule type" value="Genomic_DNA"/>
</dbReference>
<protein>
    <recommendedName>
        <fullName evidence="3">DUF659 domain-containing protein</fullName>
    </recommendedName>
</protein>
<evidence type="ECO:0000313" key="1">
    <source>
        <dbReference type="EMBL" id="ERN18959.1"/>
    </source>
</evidence>
<gene>
    <name evidence="1" type="ORF">AMTR_s00067p00204940</name>
</gene>
<organism evidence="1 2">
    <name type="scientific">Amborella trichopoda</name>
    <dbReference type="NCBI Taxonomy" id="13333"/>
    <lineage>
        <taxon>Eukaryota</taxon>
        <taxon>Viridiplantae</taxon>
        <taxon>Streptophyta</taxon>
        <taxon>Embryophyta</taxon>
        <taxon>Tracheophyta</taxon>
        <taxon>Spermatophyta</taxon>
        <taxon>Magnoliopsida</taxon>
        <taxon>Amborellales</taxon>
        <taxon>Amborellaceae</taxon>
        <taxon>Amborella</taxon>
    </lineage>
</organism>
<name>U5D902_AMBTC</name>
<proteinExistence type="predicted"/>
<reference evidence="2" key="1">
    <citation type="journal article" date="2013" name="Science">
        <title>The Amborella genome and the evolution of flowering plants.</title>
        <authorList>
            <consortium name="Amborella Genome Project"/>
        </authorList>
    </citation>
    <scope>NUCLEOTIDE SEQUENCE [LARGE SCALE GENOMIC DNA]</scope>
</reference>
<keyword evidence="2" id="KW-1185">Reference proteome</keyword>
<dbReference type="Proteomes" id="UP000017836">
    <property type="component" value="Unassembled WGS sequence"/>
</dbReference>
<dbReference type="HOGENOM" id="CLU_2486350_0_0_1"/>